<dbReference type="EMBL" id="JAHCVI010000004">
    <property type="protein sequence ID" value="KAG7285927.1"/>
    <property type="molecule type" value="Genomic_DNA"/>
</dbReference>
<sequence length="589" mass="66903">MAQGLQGLTIQDSSQLPTKDTDSDKEDDINLDPNDTDELEYVAFSHVWGDWEWRKVPGIPYEVKVSQEKAEFIANDLPGLVGDGVFWMDTLTVDQGNEKEVLAIVDAIPAIFKMAKRTIVVRESDGFYDCCVEAVDGFKDLKDFSAKSLTHYTNEHYSDLCVESYLQRLWTLQECLLSHTIQFFIGSSNKPTKQRPEKGMDKSYASQVDGTVIVDSLWVLAFCLKGIGVNGVAGITEFLRAYVYGGTIVNQNQVFKEREDLHSGAFMAVNLASRRSATMPRDYIFATMPQFPWYRYPRKKALEMTFGEIYMDLYQQSATAGHPFTCRFTRSMMDPTANDPVSGWLPSEHQPSPRCLGDFLKLMGHRVPGISNGDLPHVHVTTIVTTMEFCCDPTASSVLSVLEDSMSLFQQQWQESHRGGEVSKFGNFPEVEWILDHIDDKGCGWMAKDLRHVLRMLGRASEPIATYGSDLDYGEDNLPPPLCSLEELDTEETETKEDGKYVSIFQYTNQVLDHMWCAHDPMQINRGQRDDWRAFKRDMRDRWSPPLLRTMLLLAAMIVCRLPLSAASWVNRLFVPIYVRRSQSVASLN</sequence>
<feature type="compositionally biased region" description="Acidic residues" evidence="1">
    <location>
        <begin position="23"/>
        <end position="34"/>
    </location>
</feature>
<dbReference type="Pfam" id="PF06985">
    <property type="entry name" value="HET"/>
    <property type="match status" value="1"/>
</dbReference>
<gene>
    <name evidence="3" type="ORF">NEMBOFW57_008223</name>
</gene>
<dbReference type="Proteomes" id="UP001197093">
    <property type="component" value="Unassembled WGS sequence"/>
</dbReference>
<feature type="domain" description="Heterokaryon incompatibility" evidence="2">
    <location>
        <begin position="41"/>
        <end position="174"/>
    </location>
</feature>
<dbReference type="InterPro" id="IPR010730">
    <property type="entry name" value="HET"/>
</dbReference>
<dbReference type="AlphaFoldDB" id="A0AAD4EQX5"/>
<keyword evidence="4" id="KW-1185">Reference proteome</keyword>
<evidence type="ECO:0000256" key="1">
    <source>
        <dbReference type="SAM" id="MobiDB-lite"/>
    </source>
</evidence>
<reference evidence="3" key="1">
    <citation type="submission" date="2023-02" db="EMBL/GenBank/DDBJ databases">
        <authorList>
            <person name="Palmer J.M."/>
        </authorList>
    </citation>
    <scope>NUCLEOTIDE SEQUENCE</scope>
    <source>
        <strain evidence="3">FW57</strain>
    </source>
</reference>
<evidence type="ECO:0000259" key="2">
    <source>
        <dbReference type="Pfam" id="PF06985"/>
    </source>
</evidence>
<feature type="non-terminal residue" evidence="3">
    <location>
        <position position="589"/>
    </location>
</feature>
<evidence type="ECO:0000313" key="4">
    <source>
        <dbReference type="Proteomes" id="UP001197093"/>
    </source>
</evidence>
<protein>
    <recommendedName>
        <fullName evidence="2">Heterokaryon incompatibility domain-containing protein</fullName>
    </recommendedName>
</protein>
<accession>A0AAD4EQX5</accession>
<proteinExistence type="predicted"/>
<organism evidence="3 4">
    <name type="scientific">Staphylotrichum longicolle</name>
    <dbReference type="NCBI Taxonomy" id="669026"/>
    <lineage>
        <taxon>Eukaryota</taxon>
        <taxon>Fungi</taxon>
        <taxon>Dikarya</taxon>
        <taxon>Ascomycota</taxon>
        <taxon>Pezizomycotina</taxon>
        <taxon>Sordariomycetes</taxon>
        <taxon>Sordariomycetidae</taxon>
        <taxon>Sordariales</taxon>
        <taxon>Chaetomiaceae</taxon>
        <taxon>Staphylotrichum</taxon>
    </lineage>
</organism>
<feature type="region of interest" description="Disordered" evidence="1">
    <location>
        <begin position="1"/>
        <end position="34"/>
    </location>
</feature>
<evidence type="ECO:0000313" key="3">
    <source>
        <dbReference type="EMBL" id="KAG7285927.1"/>
    </source>
</evidence>
<comment type="caution">
    <text evidence="3">The sequence shown here is derived from an EMBL/GenBank/DDBJ whole genome shotgun (WGS) entry which is preliminary data.</text>
</comment>
<name>A0AAD4EQX5_9PEZI</name>
<dbReference type="PANTHER" id="PTHR24148">
    <property type="entry name" value="ANKYRIN REPEAT DOMAIN-CONTAINING PROTEIN 39 HOMOLOG-RELATED"/>
    <property type="match status" value="1"/>
</dbReference>
<feature type="compositionally biased region" description="Polar residues" evidence="1">
    <location>
        <begin position="1"/>
        <end position="18"/>
    </location>
</feature>
<dbReference type="PANTHER" id="PTHR24148:SF64">
    <property type="entry name" value="HETEROKARYON INCOMPATIBILITY DOMAIN-CONTAINING PROTEIN"/>
    <property type="match status" value="1"/>
</dbReference>
<dbReference type="InterPro" id="IPR052895">
    <property type="entry name" value="HetReg/Transcr_Mod"/>
</dbReference>